<keyword evidence="2" id="KW-1133">Transmembrane helix</keyword>
<name>A0A139X5S0_9CYAN</name>
<gene>
    <name evidence="3" type="ORF">WA1_29310</name>
</gene>
<organism evidence="3 4">
    <name type="scientific">Scytonema hofmannii PCC 7110</name>
    <dbReference type="NCBI Taxonomy" id="128403"/>
    <lineage>
        <taxon>Bacteria</taxon>
        <taxon>Bacillati</taxon>
        <taxon>Cyanobacteriota</taxon>
        <taxon>Cyanophyceae</taxon>
        <taxon>Nostocales</taxon>
        <taxon>Scytonemataceae</taxon>
        <taxon>Scytonema</taxon>
    </lineage>
</organism>
<evidence type="ECO:0000313" key="3">
    <source>
        <dbReference type="EMBL" id="KYC40057.1"/>
    </source>
</evidence>
<dbReference type="EMBL" id="ANNX02000031">
    <property type="protein sequence ID" value="KYC40057.1"/>
    <property type="molecule type" value="Genomic_DNA"/>
</dbReference>
<evidence type="ECO:0000313" key="4">
    <source>
        <dbReference type="Proteomes" id="UP000076925"/>
    </source>
</evidence>
<dbReference type="OrthoDB" id="511366at2"/>
<dbReference type="AlphaFoldDB" id="A0A139X5S0"/>
<dbReference type="RefSeq" id="WP_017747046.1">
    <property type="nucleotide sequence ID" value="NZ_KQ976354.1"/>
</dbReference>
<evidence type="ECO:0000256" key="1">
    <source>
        <dbReference type="SAM" id="MobiDB-lite"/>
    </source>
</evidence>
<sequence>MTQPVADQTPIPERTYRRHTDPPGLWIAVALGSISLHLLLFWLLRSHGLSLLQKTSSTAIPIEFITISAKKTQLKASPKRQPTTPKPSSVKLPKQVAPKSSAAKSSPVEDRNAIAFTKSLPISINENVKPKNPKTQPKVALEPEPEPTNSIPPEEQEPESTPSLDTPQDEPPELTPSPDTPQDEPPEPTPSPDITETPEPDPTPSSSPAVDDQQPEPTSSPNLEENTDTTSQELKNQENSDRAFNPQNNTTNSSSPNPSPSETNNLPDNLPKTEGEVAVGKETPLADLAPPVQPQQSPPNTQQGGTGIASWDIKTDDERRNTPENSVQPIGKIQQKKLTLSSEPEPTPGPITFQATLLIDSNGNFMDEVQIHPSILEPQRSRYRKYALELFKDQKFTSAKSVNGNKREIRTPVVSITIQPVNSDQ</sequence>
<feature type="compositionally biased region" description="Low complexity" evidence="1">
    <location>
        <begin position="245"/>
        <end position="267"/>
    </location>
</feature>
<comment type="caution">
    <text evidence="3">The sequence shown here is derived from an EMBL/GenBank/DDBJ whole genome shotgun (WGS) entry which is preliminary data.</text>
</comment>
<reference evidence="3 4" key="1">
    <citation type="journal article" date="2013" name="Genome Biol. Evol.">
        <title>Genomes of Stigonematalean cyanobacteria (subsection V) and the evolution of oxygenic photosynthesis from prokaryotes to plastids.</title>
        <authorList>
            <person name="Dagan T."/>
            <person name="Roettger M."/>
            <person name="Stucken K."/>
            <person name="Landan G."/>
            <person name="Koch R."/>
            <person name="Major P."/>
            <person name="Gould S.B."/>
            <person name="Goremykin V.V."/>
            <person name="Rippka R."/>
            <person name="Tandeau de Marsac N."/>
            <person name="Gugger M."/>
            <person name="Lockhart P.J."/>
            <person name="Allen J.F."/>
            <person name="Brune I."/>
            <person name="Maus I."/>
            <person name="Puhler A."/>
            <person name="Martin W.F."/>
        </authorList>
    </citation>
    <scope>NUCLEOTIDE SEQUENCE [LARGE SCALE GENOMIC DNA]</scope>
    <source>
        <strain evidence="3 4">PCC 7110</strain>
    </source>
</reference>
<dbReference type="PRINTS" id="PR01217">
    <property type="entry name" value="PRICHEXTENSN"/>
</dbReference>
<feature type="region of interest" description="Disordered" evidence="1">
    <location>
        <begin position="125"/>
        <end position="350"/>
    </location>
</feature>
<feature type="compositionally biased region" description="Basic and acidic residues" evidence="1">
    <location>
        <begin position="313"/>
        <end position="322"/>
    </location>
</feature>
<protein>
    <submittedName>
        <fullName evidence="3">Uncharacterized protein</fullName>
    </submittedName>
</protein>
<keyword evidence="2" id="KW-0812">Transmembrane</keyword>
<feature type="compositionally biased region" description="Low complexity" evidence="1">
    <location>
        <begin position="93"/>
        <end position="106"/>
    </location>
</feature>
<accession>A0A139X5S0</accession>
<proteinExistence type="predicted"/>
<feature type="compositionally biased region" description="Polar residues" evidence="1">
    <location>
        <begin position="73"/>
        <end position="87"/>
    </location>
</feature>
<keyword evidence="2" id="KW-0472">Membrane</keyword>
<keyword evidence="4" id="KW-1185">Reference proteome</keyword>
<feature type="region of interest" description="Disordered" evidence="1">
    <location>
        <begin position="73"/>
        <end position="112"/>
    </location>
</feature>
<dbReference type="Proteomes" id="UP000076925">
    <property type="component" value="Unassembled WGS sequence"/>
</dbReference>
<feature type="compositionally biased region" description="Polar residues" evidence="1">
    <location>
        <begin position="215"/>
        <end position="234"/>
    </location>
</feature>
<dbReference type="STRING" id="128403.WA1_29310"/>
<evidence type="ECO:0000256" key="2">
    <source>
        <dbReference type="SAM" id="Phobius"/>
    </source>
</evidence>
<feature type="transmembrane region" description="Helical" evidence="2">
    <location>
        <begin position="24"/>
        <end position="44"/>
    </location>
</feature>